<dbReference type="AlphaFoldDB" id="A0A7J0DDX8"/>
<accession>A0A7J0DDX8</accession>
<name>A0A7J0DDX8_9ERIC</name>
<dbReference type="EMBL" id="BJWL01000158">
    <property type="protein sequence ID" value="GFS32101.1"/>
    <property type="molecule type" value="Genomic_DNA"/>
</dbReference>
<sequence>MLPPIHSEQSSLVSVPQSERQATHHDFFSFVGSDDKDKLHCDYYQRPRHTRATCWSFHSRPARGRGGRSGFAGGRGGSSRAHHSTVVEPLPSGSESIALSTIEIEFLRSVMSRLDISTDALSSFAHSGHFARSGNSQLVSAICT</sequence>
<proteinExistence type="predicted"/>
<evidence type="ECO:0000313" key="3">
    <source>
        <dbReference type="Proteomes" id="UP000585474"/>
    </source>
</evidence>
<protein>
    <submittedName>
        <fullName evidence="2">Uncharacterized protein</fullName>
    </submittedName>
</protein>
<comment type="caution">
    <text evidence="2">The sequence shown here is derived from an EMBL/GenBank/DDBJ whole genome shotgun (WGS) entry which is preliminary data.</text>
</comment>
<dbReference type="OrthoDB" id="1746033at2759"/>
<keyword evidence="3" id="KW-1185">Reference proteome</keyword>
<dbReference type="Proteomes" id="UP000585474">
    <property type="component" value="Unassembled WGS sequence"/>
</dbReference>
<evidence type="ECO:0000256" key="1">
    <source>
        <dbReference type="SAM" id="MobiDB-lite"/>
    </source>
</evidence>
<feature type="compositionally biased region" description="Gly residues" evidence="1">
    <location>
        <begin position="67"/>
        <end position="77"/>
    </location>
</feature>
<gene>
    <name evidence="2" type="ORF">Acr_00g0020850</name>
</gene>
<feature type="region of interest" description="Disordered" evidence="1">
    <location>
        <begin position="63"/>
        <end position="90"/>
    </location>
</feature>
<evidence type="ECO:0000313" key="2">
    <source>
        <dbReference type="EMBL" id="GFS32101.1"/>
    </source>
</evidence>
<organism evidence="2 3">
    <name type="scientific">Actinidia rufa</name>
    <dbReference type="NCBI Taxonomy" id="165716"/>
    <lineage>
        <taxon>Eukaryota</taxon>
        <taxon>Viridiplantae</taxon>
        <taxon>Streptophyta</taxon>
        <taxon>Embryophyta</taxon>
        <taxon>Tracheophyta</taxon>
        <taxon>Spermatophyta</taxon>
        <taxon>Magnoliopsida</taxon>
        <taxon>eudicotyledons</taxon>
        <taxon>Gunneridae</taxon>
        <taxon>Pentapetalae</taxon>
        <taxon>asterids</taxon>
        <taxon>Ericales</taxon>
        <taxon>Actinidiaceae</taxon>
        <taxon>Actinidia</taxon>
    </lineage>
</organism>
<reference evidence="3" key="1">
    <citation type="submission" date="2019-07" db="EMBL/GenBank/DDBJ databases">
        <title>De Novo Assembly of kiwifruit Actinidia rufa.</title>
        <authorList>
            <person name="Sugita-Konishi S."/>
            <person name="Sato K."/>
            <person name="Mori E."/>
            <person name="Abe Y."/>
            <person name="Kisaki G."/>
            <person name="Hamano K."/>
            <person name="Suezawa K."/>
            <person name="Otani M."/>
            <person name="Fukuda T."/>
            <person name="Manabe T."/>
            <person name="Gomi K."/>
            <person name="Tabuchi M."/>
            <person name="Akimitsu K."/>
            <person name="Kataoka I."/>
        </authorList>
    </citation>
    <scope>NUCLEOTIDE SEQUENCE [LARGE SCALE GENOMIC DNA]</scope>
    <source>
        <strain evidence="3">cv. Fuchu</strain>
    </source>
</reference>